<dbReference type="EMBL" id="CCEJ010000008">
    <property type="protein sequence ID" value="CDR34449.1"/>
    <property type="molecule type" value="Genomic_DNA"/>
</dbReference>
<name>A0A090E0Y8_9BACT</name>
<sequence>MKFLSLILTLSINLIWLQSNEPSTHLSLIKESEHKFIEQVREKYGLKYLGSGGGLEPKVCALVIDLEYCNQHILSKNELRKLLVDLTELYLQEINRNSELLPYLEVYPFTPNDVWIGVSLYSAKRKMNLFPDYTAASSCYGRLRFLSNDEFTPIGTHKVVEEETYEEAIRKINEGQL</sequence>
<reference evidence="1" key="1">
    <citation type="submission" date="2013-12" db="EMBL/GenBank/DDBJ databases">
        <authorList>
            <person name="Linke B."/>
        </authorList>
    </citation>
    <scope>NUCLEOTIDE SEQUENCE [LARGE SCALE GENOMIC DNA]</scope>
    <source>
        <strain evidence="1">CRIB-18</strain>
    </source>
</reference>
<protein>
    <submittedName>
        <fullName evidence="1">Uncharacterized protein</fullName>
    </submittedName>
</protein>
<dbReference type="STRING" id="1437425.CSEC_1636"/>
<organism evidence="1 2">
    <name type="scientific">Candidatus Criblamydia sequanensis CRIB-18</name>
    <dbReference type="NCBI Taxonomy" id="1437425"/>
    <lineage>
        <taxon>Bacteria</taxon>
        <taxon>Pseudomonadati</taxon>
        <taxon>Chlamydiota</taxon>
        <taxon>Chlamydiia</taxon>
        <taxon>Parachlamydiales</taxon>
        <taxon>Candidatus Criblamydiaceae</taxon>
        <taxon>Candidatus Criblamydia</taxon>
    </lineage>
</organism>
<keyword evidence="2" id="KW-1185">Reference proteome</keyword>
<evidence type="ECO:0000313" key="1">
    <source>
        <dbReference type="EMBL" id="CDR34449.1"/>
    </source>
</evidence>
<comment type="caution">
    <text evidence="1">The sequence shown here is derived from an EMBL/GenBank/DDBJ whole genome shotgun (WGS) entry which is preliminary data.</text>
</comment>
<dbReference type="Proteomes" id="UP000031552">
    <property type="component" value="Unassembled WGS sequence"/>
</dbReference>
<gene>
    <name evidence="1" type="ORF">CSEC_1636</name>
</gene>
<evidence type="ECO:0000313" key="2">
    <source>
        <dbReference type="Proteomes" id="UP000031552"/>
    </source>
</evidence>
<dbReference type="AlphaFoldDB" id="A0A090E0Y8"/>
<accession>A0A090E0Y8</accession>
<proteinExistence type="predicted"/>
<dbReference type="RefSeq" id="WP_041017997.1">
    <property type="nucleotide sequence ID" value="NZ_CCEJ010000008.1"/>
</dbReference>
<reference evidence="1" key="2">
    <citation type="submission" date="2014-09" db="EMBL/GenBank/DDBJ databases">
        <title>Criblamydia sequanensis harbors a mega-plasmid encoding arsenite resistance.</title>
        <authorList>
            <person name="Bertelli C."/>
            <person name="Goesmann A."/>
            <person name="Greub G."/>
        </authorList>
    </citation>
    <scope>NUCLEOTIDE SEQUENCE [LARGE SCALE GENOMIC DNA]</scope>
    <source>
        <strain evidence="1">CRIB-18</strain>
    </source>
</reference>